<comment type="caution">
    <text evidence="3">The sequence shown here is derived from an EMBL/GenBank/DDBJ whole genome shotgun (WGS) entry which is preliminary data.</text>
</comment>
<reference evidence="4" key="1">
    <citation type="submission" date="2018-06" db="EMBL/GenBank/DDBJ databases">
        <authorList>
            <person name="Khan S.A."/>
        </authorList>
    </citation>
    <scope>NUCLEOTIDE SEQUENCE [LARGE SCALE GENOMIC DNA]</scope>
    <source>
        <strain evidence="4">DB-1506</strain>
    </source>
</reference>
<evidence type="ECO:0000313" key="3">
    <source>
        <dbReference type="EMBL" id="RAI56178.1"/>
    </source>
</evidence>
<evidence type="ECO:0000313" key="4">
    <source>
        <dbReference type="Proteomes" id="UP000249065"/>
    </source>
</evidence>
<keyword evidence="1" id="KW-1133">Transmembrane helix</keyword>
<dbReference type="Pfam" id="PF20072">
    <property type="entry name" value="DUF6468"/>
    <property type="match status" value="1"/>
</dbReference>
<dbReference type="OrthoDB" id="7285081at2"/>
<dbReference type="Proteomes" id="UP000249065">
    <property type="component" value="Unassembled WGS sequence"/>
</dbReference>
<evidence type="ECO:0000256" key="1">
    <source>
        <dbReference type="SAM" id="Phobius"/>
    </source>
</evidence>
<feature type="domain" description="DUF6468" evidence="2">
    <location>
        <begin position="34"/>
        <end position="108"/>
    </location>
</feature>
<dbReference type="AlphaFoldDB" id="A0A327M7X9"/>
<feature type="transmembrane region" description="Helical" evidence="1">
    <location>
        <begin position="6"/>
        <end position="26"/>
    </location>
</feature>
<dbReference type="InterPro" id="IPR045531">
    <property type="entry name" value="DUF6468"/>
</dbReference>
<keyword evidence="4" id="KW-1185">Reference proteome</keyword>
<accession>A0A327M7X9</accession>
<keyword evidence="1" id="KW-0472">Membrane</keyword>
<dbReference type="RefSeq" id="WP_111472060.1">
    <property type="nucleotide sequence ID" value="NZ_QLIX01000025.1"/>
</dbReference>
<dbReference type="EMBL" id="QLIX01000025">
    <property type="protein sequence ID" value="RAI56178.1"/>
    <property type="molecule type" value="Genomic_DNA"/>
</dbReference>
<sequence>MGWIEWAAQLLVILLLGGALPLLLRLERTLAAVRRDRGALEGGAASLGEATRLAEAASIRLRASAEAGGRQLAERLAAAEPVRDDLRYLVERAEALADRLEALVRSGRPLAQAGTAPEVAAEPGRSQAERRLLQALGAGR</sequence>
<name>A0A327M7X9_9PROT</name>
<proteinExistence type="predicted"/>
<organism evidence="3 4">
    <name type="scientific">Roseicella frigidaeris</name>
    <dbReference type="NCBI Taxonomy" id="2230885"/>
    <lineage>
        <taxon>Bacteria</taxon>
        <taxon>Pseudomonadati</taxon>
        <taxon>Pseudomonadota</taxon>
        <taxon>Alphaproteobacteria</taxon>
        <taxon>Acetobacterales</taxon>
        <taxon>Roseomonadaceae</taxon>
        <taxon>Roseicella</taxon>
    </lineage>
</organism>
<keyword evidence="1" id="KW-0812">Transmembrane</keyword>
<evidence type="ECO:0000259" key="2">
    <source>
        <dbReference type="Pfam" id="PF20072"/>
    </source>
</evidence>
<protein>
    <recommendedName>
        <fullName evidence="2">DUF6468 domain-containing protein</fullName>
    </recommendedName>
</protein>
<gene>
    <name evidence="3" type="ORF">DOO78_22105</name>
</gene>